<proteinExistence type="predicted"/>
<name>A9KDK7_COXBN</name>
<feature type="region of interest" description="Disordered" evidence="1">
    <location>
        <begin position="341"/>
        <end position="361"/>
    </location>
</feature>
<feature type="region of interest" description="Disordered" evidence="1">
    <location>
        <begin position="378"/>
        <end position="398"/>
    </location>
</feature>
<evidence type="ECO:0000256" key="1">
    <source>
        <dbReference type="SAM" id="MobiDB-lite"/>
    </source>
</evidence>
<protein>
    <submittedName>
        <fullName evidence="2">Uncharacterized protein</fullName>
    </submittedName>
</protein>
<dbReference type="Proteomes" id="UP000008555">
    <property type="component" value="Chromosome"/>
</dbReference>
<gene>
    <name evidence="2" type="ordered locus">CBUD_0358</name>
</gene>
<dbReference type="AlphaFoldDB" id="A9KDK7"/>
<dbReference type="EMBL" id="CP000733">
    <property type="protein sequence ID" value="ABS77361.1"/>
    <property type="molecule type" value="Genomic_DNA"/>
</dbReference>
<accession>A9KDK7</accession>
<dbReference type="HOGENOM" id="CLU_692073_0_0_6"/>
<reference evidence="2 3" key="1">
    <citation type="journal article" date="2009" name="Infect. Immun.">
        <title>Comparative genomics reveal extensive transposon-mediated genomic plasticity and diversity among potential effector proteins within the genus Coxiella.</title>
        <authorList>
            <person name="Beare P.A."/>
            <person name="Unsworth N."/>
            <person name="Andoh M."/>
            <person name="Voth D.E."/>
            <person name="Omsland A."/>
            <person name="Gilk S.D."/>
            <person name="Williams K.P."/>
            <person name="Sobral B.W."/>
            <person name="Kupko J.J.III."/>
            <person name="Porcella S.F."/>
            <person name="Samuel J.E."/>
            <person name="Heinzen R.A."/>
        </authorList>
    </citation>
    <scope>NUCLEOTIDE SEQUENCE [LARGE SCALE GENOMIC DNA]</scope>
    <source>
        <strain evidence="2 3">Dugway 5J108-111</strain>
    </source>
</reference>
<dbReference type="KEGG" id="cbd:CBUD_0358"/>
<evidence type="ECO:0000313" key="2">
    <source>
        <dbReference type="EMBL" id="ABS77361.1"/>
    </source>
</evidence>
<sequence>MMSQVPFIDEPKPFLYDDEFKFLFLPVEEQGKFIKLTIWLSHPQSPSLSDERLEREMQTLLEIVTQKLPEQVCMRSKIPFKRHEDVTVMIRSLGSDPRRRGYLISAIFEAKHGVAKTQLGRKIFFGLKGTIFRHYKRRLHRYLIGELGNTLGIEFNGSPYGVISFEEGAQVLQKAICFLTHCSPEQAPLPLRADEQGINNQLRGLRFLGDGVLNWQATVLRRAIKNVKEKIIQNRIRDLAQAMKVAFNLTDGDDFNRWVIVQRASLVIREERIEAEWENTGKAVWENFKKSGSFNAQNALRSALKVLLRLTGEDISKPNWEFLVLEKTIKIINPDFQIDRVESKPEESAETGTEEKVDQEKYQGGIFGVSLNRKRKLATEESEYSCPSSHSSSRRVSR</sequence>
<evidence type="ECO:0000313" key="3">
    <source>
        <dbReference type="Proteomes" id="UP000008555"/>
    </source>
</evidence>
<organism evidence="2 3">
    <name type="scientific">Coxiella burnetii (strain Dugway 5J108-111)</name>
    <dbReference type="NCBI Taxonomy" id="434922"/>
    <lineage>
        <taxon>Bacteria</taxon>
        <taxon>Pseudomonadati</taxon>
        <taxon>Pseudomonadota</taxon>
        <taxon>Gammaproteobacteria</taxon>
        <taxon>Legionellales</taxon>
        <taxon>Coxiellaceae</taxon>
        <taxon>Coxiella</taxon>
    </lineage>
</organism>
<dbReference type="RefSeq" id="WP_011996540.1">
    <property type="nucleotide sequence ID" value="NC_009727.1"/>
</dbReference>